<evidence type="ECO:0000256" key="5">
    <source>
        <dbReference type="ARBA" id="ARBA00023136"/>
    </source>
</evidence>
<keyword evidence="2" id="KW-1003">Cell membrane</keyword>
<dbReference type="Proteomes" id="UP000028824">
    <property type="component" value="Unassembled WGS sequence"/>
</dbReference>
<keyword evidence="4 6" id="KW-1133">Transmembrane helix</keyword>
<dbReference type="AlphaFoldDB" id="A0A086Y1E3"/>
<dbReference type="InterPro" id="IPR051461">
    <property type="entry name" value="UPF0750_membrane"/>
</dbReference>
<dbReference type="STRING" id="1105367.CG50_14365"/>
<evidence type="ECO:0000313" key="7">
    <source>
        <dbReference type="EMBL" id="KFI28093.1"/>
    </source>
</evidence>
<proteinExistence type="predicted"/>
<dbReference type="InterPro" id="IPR003740">
    <property type="entry name" value="YitT"/>
</dbReference>
<name>A0A086Y1E3_9RHOB</name>
<feature type="transmembrane region" description="Helical" evidence="6">
    <location>
        <begin position="175"/>
        <end position="192"/>
    </location>
</feature>
<sequence length="202" mass="21838">MTETAPPQHTPFEDAQGLLFGGAMAAFGIVILQSLGFITGQIAGLSVLISYMTGWGFGPVFFALNLPFYWFGYKRMGARFVVKTFIAVLLLSVLGQVFPHYVRFGTLNPLIGAAMYGFISGAALLALFRHGASLGGVGIMSLYLQDKTGFKAGWTQMIFDACVFVLALFVLPLQAVGWSFVGAVVLNMVIAVNHRRDHYIAG</sequence>
<evidence type="ECO:0000256" key="1">
    <source>
        <dbReference type="ARBA" id="ARBA00004651"/>
    </source>
</evidence>
<dbReference type="PANTHER" id="PTHR33545">
    <property type="entry name" value="UPF0750 MEMBRANE PROTEIN YITT-RELATED"/>
    <property type="match status" value="1"/>
</dbReference>
<accession>A0A086Y1E3</accession>
<feature type="transmembrane region" description="Helical" evidence="6">
    <location>
        <begin position="80"/>
        <end position="98"/>
    </location>
</feature>
<keyword evidence="8" id="KW-1185">Reference proteome</keyword>
<keyword evidence="3 6" id="KW-0812">Transmembrane</keyword>
<dbReference type="PANTHER" id="PTHR33545:SF5">
    <property type="entry name" value="UPF0750 MEMBRANE PROTEIN YITT"/>
    <property type="match status" value="1"/>
</dbReference>
<comment type="subcellular location">
    <subcellularLocation>
        <location evidence="1">Cell membrane</location>
        <topology evidence="1">Multi-pass membrane protein</topology>
    </subcellularLocation>
</comment>
<dbReference type="GO" id="GO:0005886">
    <property type="term" value="C:plasma membrane"/>
    <property type="evidence" value="ECO:0007669"/>
    <property type="project" value="UniProtKB-SubCell"/>
</dbReference>
<dbReference type="EMBL" id="JFZB01000007">
    <property type="protein sequence ID" value="KFI28093.1"/>
    <property type="molecule type" value="Genomic_DNA"/>
</dbReference>
<reference evidence="7 8" key="1">
    <citation type="submission" date="2014-03" db="EMBL/GenBank/DDBJ databases">
        <title>Genome of Paenirhodobacter enshiensis DW2-9.</title>
        <authorList>
            <person name="Wang D."/>
            <person name="Wang G."/>
        </authorList>
    </citation>
    <scope>NUCLEOTIDE SEQUENCE [LARGE SCALE GENOMIC DNA]</scope>
    <source>
        <strain evidence="7 8">DW2-9</strain>
    </source>
</reference>
<dbReference type="eggNOG" id="COG1284">
    <property type="taxonomic scope" value="Bacteria"/>
</dbReference>
<dbReference type="RefSeq" id="WP_036636143.1">
    <property type="nucleotide sequence ID" value="NZ_JFZB01000007.1"/>
</dbReference>
<organism evidence="7 8">
    <name type="scientific">Paenirhodobacter enshiensis</name>
    <dbReference type="NCBI Taxonomy" id="1105367"/>
    <lineage>
        <taxon>Bacteria</taxon>
        <taxon>Pseudomonadati</taxon>
        <taxon>Pseudomonadota</taxon>
        <taxon>Alphaproteobacteria</taxon>
        <taxon>Rhodobacterales</taxon>
        <taxon>Rhodobacter group</taxon>
        <taxon>Paenirhodobacter</taxon>
    </lineage>
</organism>
<keyword evidence="5 6" id="KW-0472">Membrane</keyword>
<evidence type="ECO:0000256" key="6">
    <source>
        <dbReference type="SAM" id="Phobius"/>
    </source>
</evidence>
<evidence type="ECO:0000313" key="8">
    <source>
        <dbReference type="Proteomes" id="UP000028824"/>
    </source>
</evidence>
<feature type="transmembrane region" description="Helical" evidence="6">
    <location>
        <begin position="18"/>
        <end position="42"/>
    </location>
</feature>
<dbReference type="OrthoDB" id="3296441at2"/>
<feature type="transmembrane region" description="Helical" evidence="6">
    <location>
        <begin position="110"/>
        <end position="128"/>
    </location>
</feature>
<dbReference type="Pfam" id="PF02588">
    <property type="entry name" value="YitT_membrane"/>
    <property type="match status" value="1"/>
</dbReference>
<evidence type="ECO:0000256" key="4">
    <source>
        <dbReference type="ARBA" id="ARBA00022989"/>
    </source>
</evidence>
<feature type="transmembrane region" description="Helical" evidence="6">
    <location>
        <begin position="48"/>
        <end position="68"/>
    </location>
</feature>
<comment type="caution">
    <text evidence="7">The sequence shown here is derived from an EMBL/GenBank/DDBJ whole genome shotgun (WGS) entry which is preliminary data.</text>
</comment>
<evidence type="ECO:0008006" key="9">
    <source>
        <dbReference type="Google" id="ProtNLM"/>
    </source>
</evidence>
<evidence type="ECO:0000256" key="2">
    <source>
        <dbReference type="ARBA" id="ARBA00022475"/>
    </source>
</evidence>
<protein>
    <recommendedName>
        <fullName evidence="9">YitT family protein</fullName>
    </recommendedName>
</protein>
<evidence type="ECO:0000256" key="3">
    <source>
        <dbReference type="ARBA" id="ARBA00022692"/>
    </source>
</evidence>
<gene>
    <name evidence="7" type="ORF">CG50_14365</name>
</gene>